<dbReference type="OrthoDB" id="3174926at2"/>
<gene>
    <name evidence="1" type="ORF">DMP08_00655</name>
</gene>
<reference evidence="2" key="1">
    <citation type="submission" date="2018-05" db="EMBL/GenBank/DDBJ databases">
        <title>Genome Sequencing of selected type strains of the family Eggerthellaceae.</title>
        <authorList>
            <person name="Danylec N."/>
            <person name="Stoll D.A."/>
            <person name="Doetsch A."/>
            <person name="Huch M."/>
        </authorList>
    </citation>
    <scope>NUCLEOTIDE SEQUENCE [LARGE SCALE GENOMIC DNA]</scope>
    <source>
        <strain evidence="2">DSM 16106</strain>
    </source>
</reference>
<name>A0A3N0BKN8_9ACTN</name>
<dbReference type="AlphaFoldDB" id="A0A3N0BKN8"/>
<evidence type="ECO:0000313" key="2">
    <source>
        <dbReference type="Proteomes" id="UP000278632"/>
    </source>
</evidence>
<dbReference type="Proteomes" id="UP000278632">
    <property type="component" value="Unassembled WGS sequence"/>
</dbReference>
<proteinExistence type="predicted"/>
<sequence>MSRRLRCNETANMLPLAVIATLFLFSVLSFAIDQGIAYVAKARQENALDAVRSACMDPAFALYAKNVEDPGREVAELVVRTAREEGFAGSATVWFYEAEESLLPSSERLWGIGVQLEEDVPTVFARGFGVPSLPVASHKVMVAVPYASERAWRPEERRCGRYGAGAGSNGVSFVSMGSLDEYPAPLVEALRSALPERQAA</sequence>
<evidence type="ECO:0000313" key="1">
    <source>
        <dbReference type="EMBL" id="RNL49004.1"/>
    </source>
</evidence>
<organism evidence="1 2">
    <name type="scientific">Paraeggerthella hongkongensis</name>
    <dbReference type="NCBI Taxonomy" id="230658"/>
    <lineage>
        <taxon>Bacteria</taxon>
        <taxon>Bacillati</taxon>
        <taxon>Actinomycetota</taxon>
        <taxon>Coriobacteriia</taxon>
        <taxon>Eggerthellales</taxon>
        <taxon>Eggerthellaceae</taxon>
        <taxon>Paraeggerthella</taxon>
    </lineage>
</organism>
<dbReference type="RefSeq" id="WP_123191085.1">
    <property type="nucleotide sequence ID" value="NZ_QICD01000001.1"/>
</dbReference>
<protein>
    <submittedName>
        <fullName evidence="1">Uncharacterized protein</fullName>
    </submittedName>
</protein>
<keyword evidence="2" id="KW-1185">Reference proteome</keyword>
<dbReference type="EMBL" id="QICD01000001">
    <property type="protein sequence ID" value="RNL49004.1"/>
    <property type="molecule type" value="Genomic_DNA"/>
</dbReference>
<comment type="caution">
    <text evidence="1">The sequence shown here is derived from an EMBL/GenBank/DDBJ whole genome shotgun (WGS) entry which is preliminary data.</text>
</comment>
<accession>A0A3N0BKN8</accession>